<feature type="compositionally biased region" description="Polar residues" evidence="1">
    <location>
        <begin position="210"/>
        <end position="222"/>
    </location>
</feature>
<evidence type="ECO:0000256" key="2">
    <source>
        <dbReference type="SAM" id="SignalP"/>
    </source>
</evidence>
<keyword evidence="4" id="KW-1185">Reference proteome</keyword>
<feature type="compositionally biased region" description="Basic and acidic residues" evidence="1">
    <location>
        <begin position="134"/>
        <end position="144"/>
    </location>
</feature>
<proteinExistence type="predicted"/>
<protein>
    <recommendedName>
        <fullName evidence="5">Beta-barrel assembly machine subunit BamF</fullName>
    </recommendedName>
</protein>
<dbReference type="STRING" id="311410.LA5095_00151"/>
<feature type="signal peptide" evidence="2">
    <location>
        <begin position="1"/>
        <end position="26"/>
    </location>
</feature>
<evidence type="ECO:0008006" key="5">
    <source>
        <dbReference type="Google" id="ProtNLM"/>
    </source>
</evidence>
<feature type="region of interest" description="Disordered" evidence="1">
    <location>
        <begin position="166"/>
        <end position="236"/>
    </location>
</feature>
<accession>A0A0M6ZE26</accession>
<dbReference type="PROSITE" id="PS51257">
    <property type="entry name" value="PROKAR_LIPOPROTEIN"/>
    <property type="match status" value="1"/>
</dbReference>
<feature type="chain" id="PRO_5009787763" description="Beta-barrel assembly machine subunit BamF" evidence="2">
    <location>
        <begin position="27"/>
        <end position="236"/>
    </location>
</feature>
<evidence type="ECO:0000256" key="1">
    <source>
        <dbReference type="SAM" id="MobiDB-lite"/>
    </source>
</evidence>
<evidence type="ECO:0000313" key="3">
    <source>
        <dbReference type="EMBL" id="CTQ72586.1"/>
    </source>
</evidence>
<feature type="region of interest" description="Disordered" evidence="1">
    <location>
        <begin position="131"/>
        <end position="153"/>
    </location>
</feature>
<sequence>MVRTKISWVRKSAVLVLLTGLAACQAADGTSQAPDVALVNSLMSGLGAVDPNAKPIDYKPRAPLAMPAEPGKLPEPETEVAGTDAQNWPQQQENAQYRELKELYADTGGLNKQPLTPEQMRGFKITGVTGQTTRDLEAERRDNDIAEGEVQTRAQQREEWEKLQQLKAQQAGLEDNGIATRRFLTEPPSSYSTPSPDAPMPDIVKKSNNKKPTNYDPYTSTPVDPRCLEGQQEFCN</sequence>
<gene>
    <name evidence="3" type="ORF">LA5096_03292</name>
</gene>
<evidence type="ECO:0000313" key="4">
    <source>
        <dbReference type="Proteomes" id="UP000049983"/>
    </source>
</evidence>
<keyword evidence="2" id="KW-0732">Signal</keyword>
<dbReference type="EMBL" id="CXWC01000011">
    <property type="protein sequence ID" value="CTQ72586.1"/>
    <property type="molecule type" value="Genomic_DNA"/>
</dbReference>
<dbReference type="AlphaFoldDB" id="A0A0M6ZE26"/>
<name>A0A0M6ZE26_9HYPH</name>
<reference evidence="4" key="1">
    <citation type="submission" date="2015-07" db="EMBL/GenBank/DDBJ databases">
        <authorList>
            <person name="Rodrigo-Torres Lidia"/>
            <person name="Arahal R.David."/>
        </authorList>
    </citation>
    <scope>NUCLEOTIDE SEQUENCE [LARGE SCALE GENOMIC DNA]</scope>
    <source>
        <strain evidence="4">CECT 5096</strain>
    </source>
</reference>
<dbReference type="Proteomes" id="UP000049983">
    <property type="component" value="Unassembled WGS sequence"/>
</dbReference>
<organism evidence="3 4">
    <name type="scientific">Roseibium album</name>
    <dbReference type="NCBI Taxonomy" id="311410"/>
    <lineage>
        <taxon>Bacteria</taxon>
        <taxon>Pseudomonadati</taxon>
        <taxon>Pseudomonadota</taxon>
        <taxon>Alphaproteobacteria</taxon>
        <taxon>Hyphomicrobiales</taxon>
        <taxon>Stappiaceae</taxon>
        <taxon>Roseibium</taxon>
    </lineage>
</organism>